<feature type="region of interest" description="Disordered" evidence="1">
    <location>
        <begin position="94"/>
        <end position="114"/>
    </location>
</feature>
<feature type="transmembrane region" description="Helical" evidence="2">
    <location>
        <begin position="159"/>
        <end position="182"/>
    </location>
</feature>
<dbReference type="Pfam" id="PF20163">
    <property type="entry name" value="DUF6536"/>
    <property type="match status" value="1"/>
</dbReference>
<evidence type="ECO:0000256" key="2">
    <source>
        <dbReference type="SAM" id="Phobius"/>
    </source>
</evidence>
<proteinExistence type="predicted"/>
<dbReference type="OrthoDB" id="5429634at2759"/>
<keyword evidence="5" id="KW-1185">Reference proteome</keyword>
<feature type="transmembrane region" description="Helical" evidence="2">
    <location>
        <begin position="269"/>
        <end position="286"/>
    </location>
</feature>
<keyword evidence="2" id="KW-1133">Transmembrane helix</keyword>
<dbReference type="Proteomes" id="UP000651452">
    <property type="component" value="Unassembled WGS sequence"/>
</dbReference>
<evidence type="ECO:0000256" key="1">
    <source>
        <dbReference type="SAM" id="MobiDB-lite"/>
    </source>
</evidence>
<keyword evidence="2" id="KW-0472">Membrane</keyword>
<reference evidence="4" key="1">
    <citation type="submission" date="2018-12" db="EMBL/GenBank/DDBJ databases">
        <authorList>
            <person name="Syme R.A."/>
            <person name="Farfan-Caceres L."/>
            <person name="Lichtenzveig J."/>
        </authorList>
    </citation>
    <scope>NUCLEOTIDE SEQUENCE</scope>
    <source>
        <strain evidence="4">Al4</strain>
    </source>
</reference>
<comment type="caution">
    <text evidence="4">The sequence shown here is derived from an EMBL/GenBank/DDBJ whole genome shotgun (WGS) entry which is preliminary data.</text>
</comment>
<feature type="domain" description="DUF6536" evidence="3">
    <location>
        <begin position="156"/>
        <end position="302"/>
    </location>
</feature>
<sequence>MASHTDQQPQNGSHLPAIDEVSLQEMILEATDTLIPLDVFRRSPSPVDHNHLNNRLDAEQGYTREVLGRETESNEHEALLGERPSRICSVCRGRNSTEPVPTETDVAESGSSDFEDSAELRRPTLFGHRLHKPLKIVQATQQHITNRTRQSRFHGWRMGVLSGCCMSTLVLGCNIALVVVGANRYGGYDNSGIADLMYGDELTISRWNTALHIFINILSSILLAGSNYTMQVLSSPTRQEIDRAHGRGDWLEVGILSLRNLRRISRNRALLCLVLATSSIPLHLFYNASTFKIIAHNDYYVRALDIKSTAYLTMNSSTAYQNLSNEGWQSVYNRPFVSGHGNLYLVADWMAFNTTTNLDPLWLTPSMFLPWEARNVTKYNSLTVSALLNGSTGPDWIPYDDGQPNFSLQNATFKSTYNETIRPNLLHIAHAFSTPTNSQSRIQISFHFMMVVIAFNVFKLVVMMSVLITDRRKYIVTLGDASASFLEFPEPLTESCCLLSRDQIIHQAQKQSSNYGRLPKTEQMIIADSRHGWQPQLKSYYFSSTRVDRGLLALLS</sequence>
<dbReference type="PANTHER" id="PTHR35395:SF1">
    <property type="entry name" value="DUF6536 DOMAIN-CONTAINING PROTEIN"/>
    <property type="match status" value="1"/>
</dbReference>
<dbReference type="InterPro" id="IPR046623">
    <property type="entry name" value="DUF6536"/>
</dbReference>
<evidence type="ECO:0000313" key="5">
    <source>
        <dbReference type="Proteomes" id="UP000651452"/>
    </source>
</evidence>
<dbReference type="EMBL" id="RZGK01000002">
    <property type="protein sequence ID" value="KAF9701530.1"/>
    <property type="molecule type" value="Genomic_DNA"/>
</dbReference>
<reference evidence="4" key="2">
    <citation type="submission" date="2020-09" db="EMBL/GenBank/DDBJ databases">
        <title>Reference genome assembly for Australian Ascochyta lentis isolate Al4.</title>
        <authorList>
            <person name="Lee R.C."/>
            <person name="Farfan-Caceres L.M."/>
            <person name="Debler J.W."/>
            <person name="Williams A.H."/>
            <person name="Henares B.M."/>
        </authorList>
    </citation>
    <scope>NUCLEOTIDE SEQUENCE</scope>
    <source>
        <strain evidence="4">Al4</strain>
    </source>
</reference>
<protein>
    <recommendedName>
        <fullName evidence="3">DUF6536 domain-containing protein</fullName>
    </recommendedName>
</protein>
<evidence type="ECO:0000259" key="3">
    <source>
        <dbReference type="Pfam" id="PF20163"/>
    </source>
</evidence>
<keyword evidence="2" id="KW-0812">Transmembrane</keyword>
<gene>
    <name evidence="4" type="ORF">EKO04_000903</name>
</gene>
<feature type="transmembrane region" description="Helical" evidence="2">
    <location>
        <begin position="446"/>
        <end position="468"/>
    </location>
</feature>
<dbReference type="AlphaFoldDB" id="A0A8H7MMW8"/>
<dbReference type="PANTHER" id="PTHR35395">
    <property type="entry name" value="DUF6536 DOMAIN-CONTAINING PROTEIN"/>
    <property type="match status" value="1"/>
</dbReference>
<evidence type="ECO:0000313" key="4">
    <source>
        <dbReference type="EMBL" id="KAF9701530.1"/>
    </source>
</evidence>
<organism evidence="4 5">
    <name type="scientific">Ascochyta lentis</name>
    <dbReference type="NCBI Taxonomy" id="205686"/>
    <lineage>
        <taxon>Eukaryota</taxon>
        <taxon>Fungi</taxon>
        <taxon>Dikarya</taxon>
        <taxon>Ascomycota</taxon>
        <taxon>Pezizomycotina</taxon>
        <taxon>Dothideomycetes</taxon>
        <taxon>Pleosporomycetidae</taxon>
        <taxon>Pleosporales</taxon>
        <taxon>Pleosporineae</taxon>
        <taxon>Didymellaceae</taxon>
        <taxon>Ascochyta</taxon>
    </lineage>
</organism>
<name>A0A8H7MMW8_9PLEO</name>
<feature type="transmembrane region" description="Helical" evidence="2">
    <location>
        <begin position="210"/>
        <end position="230"/>
    </location>
</feature>
<accession>A0A8H7MMW8</accession>